<keyword evidence="2" id="KW-1185">Reference proteome</keyword>
<dbReference type="Proteomes" id="UP000217790">
    <property type="component" value="Unassembled WGS sequence"/>
</dbReference>
<evidence type="ECO:0008006" key="3">
    <source>
        <dbReference type="Google" id="ProtNLM"/>
    </source>
</evidence>
<dbReference type="InParanoid" id="A0A2H3CUK5"/>
<dbReference type="OrthoDB" id="10255174at2759"/>
<dbReference type="EMBL" id="KZ293879">
    <property type="protein sequence ID" value="PBK78996.1"/>
    <property type="molecule type" value="Genomic_DNA"/>
</dbReference>
<evidence type="ECO:0000313" key="1">
    <source>
        <dbReference type="EMBL" id="PBK78996.1"/>
    </source>
</evidence>
<name>A0A2H3CUK5_ARMGA</name>
<dbReference type="AlphaFoldDB" id="A0A2H3CUK5"/>
<sequence>MEDYLTNALGIPENRIQRLLCPTPNSNIQNGNNIIIYLSGHGSSYTCEHHTCAPDDVCGVEALCPSDRGTRDTNNNVITDITDRELNAILTQICRAKGRKITVILDCCYSSGLTRSPSTTGVCSVPELE</sequence>
<dbReference type="Gene3D" id="3.40.50.1460">
    <property type="match status" value="1"/>
</dbReference>
<evidence type="ECO:0000313" key="2">
    <source>
        <dbReference type="Proteomes" id="UP000217790"/>
    </source>
</evidence>
<gene>
    <name evidence="1" type="ORF">ARMGADRAFT_1093560</name>
</gene>
<reference evidence="2" key="1">
    <citation type="journal article" date="2017" name="Nat. Ecol. Evol.">
        <title>Genome expansion and lineage-specific genetic innovations in the forest pathogenic fungi Armillaria.</title>
        <authorList>
            <person name="Sipos G."/>
            <person name="Prasanna A.N."/>
            <person name="Walter M.C."/>
            <person name="O'Connor E."/>
            <person name="Balint B."/>
            <person name="Krizsan K."/>
            <person name="Kiss B."/>
            <person name="Hess J."/>
            <person name="Varga T."/>
            <person name="Slot J."/>
            <person name="Riley R."/>
            <person name="Boka B."/>
            <person name="Rigling D."/>
            <person name="Barry K."/>
            <person name="Lee J."/>
            <person name="Mihaltcheva S."/>
            <person name="LaButti K."/>
            <person name="Lipzen A."/>
            <person name="Waldron R."/>
            <person name="Moloney N.M."/>
            <person name="Sperisen C."/>
            <person name="Kredics L."/>
            <person name="Vagvoelgyi C."/>
            <person name="Patrignani A."/>
            <person name="Fitzpatrick D."/>
            <person name="Nagy I."/>
            <person name="Doyle S."/>
            <person name="Anderson J.B."/>
            <person name="Grigoriev I.V."/>
            <person name="Gueldener U."/>
            <person name="Muensterkoetter M."/>
            <person name="Nagy L.G."/>
        </authorList>
    </citation>
    <scope>NUCLEOTIDE SEQUENCE [LARGE SCALE GENOMIC DNA]</scope>
    <source>
        <strain evidence="2">Ar21-2</strain>
    </source>
</reference>
<organism evidence="1 2">
    <name type="scientific">Armillaria gallica</name>
    <name type="common">Bulbous honey fungus</name>
    <name type="synonym">Armillaria bulbosa</name>
    <dbReference type="NCBI Taxonomy" id="47427"/>
    <lineage>
        <taxon>Eukaryota</taxon>
        <taxon>Fungi</taxon>
        <taxon>Dikarya</taxon>
        <taxon>Basidiomycota</taxon>
        <taxon>Agaricomycotina</taxon>
        <taxon>Agaricomycetes</taxon>
        <taxon>Agaricomycetidae</taxon>
        <taxon>Agaricales</taxon>
        <taxon>Marasmiineae</taxon>
        <taxon>Physalacriaceae</taxon>
        <taxon>Armillaria</taxon>
    </lineage>
</organism>
<protein>
    <recommendedName>
        <fullName evidence="3">Peptidase C14</fullName>
    </recommendedName>
</protein>
<accession>A0A2H3CUK5</accession>
<proteinExistence type="predicted"/>